<comment type="caution">
    <text evidence="4">The sequence shown here is derived from an EMBL/GenBank/DDBJ whole genome shotgun (WGS) entry which is preliminary data.</text>
</comment>
<evidence type="ECO:0000259" key="3">
    <source>
        <dbReference type="Pfam" id="PF03976"/>
    </source>
</evidence>
<name>A0ABN2JKI6_9ACTN</name>
<dbReference type="InterPro" id="IPR022488">
    <property type="entry name" value="PPK2-related"/>
</dbReference>
<dbReference type="PANTHER" id="PTHR34383">
    <property type="entry name" value="POLYPHOSPHATE:AMP PHOSPHOTRANSFERASE-RELATED"/>
    <property type="match status" value="1"/>
</dbReference>
<dbReference type="PANTHER" id="PTHR34383:SF3">
    <property type="entry name" value="POLYPHOSPHATE:AMP PHOSPHOTRANSFERASE"/>
    <property type="match status" value="1"/>
</dbReference>
<accession>A0ABN2JKI6</accession>
<dbReference type="Pfam" id="PF03976">
    <property type="entry name" value="PPK2"/>
    <property type="match status" value="1"/>
</dbReference>
<dbReference type="Proteomes" id="UP001501057">
    <property type="component" value="Unassembled WGS sequence"/>
</dbReference>
<keyword evidence="5" id="KW-1185">Reference proteome</keyword>
<evidence type="ECO:0000256" key="2">
    <source>
        <dbReference type="ARBA" id="ARBA00022777"/>
    </source>
</evidence>
<evidence type="ECO:0000313" key="5">
    <source>
        <dbReference type="Proteomes" id="UP001501057"/>
    </source>
</evidence>
<reference evidence="4 5" key="1">
    <citation type="journal article" date="2019" name="Int. J. Syst. Evol. Microbiol.">
        <title>The Global Catalogue of Microorganisms (GCM) 10K type strain sequencing project: providing services to taxonomists for standard genome sequencing and annotation.</title>
        <authorList>
            <consortium name="The Broad Institute Genomics Platform"/>
            <consortium name="The Broad Institute Genome Sequencing Center for Infectious Disease"/>
            <person name="Wu L."/>
            <person name="Ma J."/>
        </authorList>
    </citation>
    <scope>NUCLEOTIDE SEQUENCE [LARGE SCALE GENOMIC DNA]</scope>
    <source>
        <strain evidence="4 5">JCM 13518</strain>
    </source>
</reference>
<evidence type="ECO:0000313" key="4">
    <source>
        <dbReference type="EMBL" id="GAA1728294.1"/>
    </source>
</evidence>
<dbReference type="EMBL" id="BAAAME010000002">
    <property type="protein sequence ID" value="GAA1728294.1"/>
    <property type="molecule type" value="Genomic_DNA"/>
</dbReference>
<keyword evidence="2" id="KW-0418">Kinase</keyword>
<dbReference type="InterPro" id="IPR016898">
    <property type="entry name" value="Polyphosphate_phosphotransfera"/>
</dbReference>
<feature type="domain" description="Polyphosphate kinase-2-related" evidence="3">
    <location>
        <begin position="32"/>
        <end position="256"/>
    </location>
</feature>
<dbReference type="SUPFAM" id="SSF52540">
    <property type="entry name" value="P-loop containing nucleoside triphosphate hydrolases"/>
    <property type="match status" value="1"/>
</dbReference>
<evidence type="ECO:0000256" key="1">
    <source>
        <dbReference type="ARBA" id="ARBA00022679"/>
    </source>
</evidence>
<dbReference type="PIRSF" id="PIRSF028756">
    <property type="entry name" value="PPK2_prd"/>
    <property type="match status" value="1"/>
</dbReference>
<sequence>MTTDLRAQLATHGRIDLAALDARSTPGFDGAKADGKAALAALGPELADLQERLYAGGRAEATERRVLLLLQGMDTSGKGGTIGAVGGLVHPHGLVLSSFGKPTETELAHDFLWRIEQRMPEAGQVGVFDRSHYEDVLIGRVRALAEPEEIERRYGAIAAFEEQFVASGGVLVKCLLHIDPDVQAERLRARLEDPTKYWKYNPADLDERELWDEYRTAYEIAVERTSTYVAPWHVVPAGRKWYRNWAVATLLLEALRSLDLEWPPADFDPAAELARLDGEGSATGS</sequence>
<dbReference type="NCBIfam" id="TIGR03709">
    <property type="entry name" value="PPK2_rel_1"/>
    <property type="match status" value="1"/>
</dbReference>
<dbReference type="RefSeq" id="WP_344197627.1">
    <property type="nucleotide sequence ID" value="NZ_BAAAME010000002.1"/>
</dbReference>
<dbReference type="Gene3D" id="3.40.50.300">
    <property type="entry name" value="P-loop containing nucleotide triphosphate hydrolases"/>
    <property type="match status" value="1"/>
</dbReference>
<organism evidence="4 5">
    <name type="scientific">Aeromicrobium alkaliterrae</name>
    <dbReference type="NCBI Taxonomy" id="302168"/>
    <lineage>
        <taxon>Bacteria</taxon>
        <taxon>Bacillati</taxon>
        <taxon>Actinomycetota</taxon>
        <taxon>Actinomycetes</taxon>
        <taxon>Propionibacteriales</taxon>
        <taxon>Nocardioidaceae</taxon>
        <taxon>Aeromicrobium</taxon>
    </lineage>
</organism>
<dbReference type="InterPro" id="IPR022300">
    <property type="entry name" value="PPK2-rel_1"/>
</dbReference>
<keyword evidence="1" id="KW-0808">Transferase</keyword>
<dbReference type="InterPro" id="IPR027417">
    <property type="entry name" value="P-loop_NTPase"/>
</dbReference>
<gene>
    <name evidence="4" type="ORF">GCM10009710_06160</name>
</gene>
<proteinExistence type="predicted"/>
<protein>
    <recommendedName>
        <fullName evidence="3">Polyphosphate kinase-2-related domain-containing protein</fullName>
    </recommendedName>
</protein>